<keyword evidence="2" id="KW-1133">Transmembrane helix</keyword>
<organism evidence="3 4">
    <name type="scientific">Tsuneonella aeria</name>
    <dbReference type="NCBI Taxonomy" id="1837929"/>
    <lineage>
        <taxon>Bacteria</taxon>
        <taxon>Pseudomonadati</taxon>
        <taxon>Pseudomonadota</taxon>
        <taxon>Alphaproteobacteria</taxon>
        <taxon>Sphingomonadales</taxon>
        <taxon>Erythrobacteraceae</taxon>
        <taxon>Tsuneonella</taxon>
    </lineage>
</organism>
<comment type="caution">
    <text evidence="3">The sequence shown here is derived from an EMBL/GenBank/DDBJ whole genome shotgun (WGS) entry which is preliminary data.</text>
</comment>
<dbReference type="RefSeq" id="WP_160611567.1">
    <property type="nucleotide sequence ID" value="NZ_WTZA01000002.1"/>
</dbReference>
<dbReference type="OrthoDB" id="7502542at2"/>
<dbReference type="EMBL" id="WTZA01000002">
    <property type="protein sequence ID" value="MXO75668.1"/>
    <property type="molecule type" value="Genomic_DNA"/>
</dbReference>
<keyword evidence="4" id="KW-1185">Reference proteome</keyword>
<feature type="region of interest" description="Disordered" evidence="1">
    <location>
        <begin position="177"/>
        <end position="198"/>
    </location>
</feature>
<proteinExistence type="predicted"/>
<keyword evidence="2" id="KW-0812">Transmembrane</keyword>
<evidence type="ECO:0000313" key="3">
    <source>
        <dbReference type="EMBL" id="MXO75668.1"/>
    </source>
</evidence>
<evidence type="ECO:0000313" key="4">
    <source>
        <dbReference type="Proteomes" id="UP000439522"/>
    </source>
</evidence>
<reference evidence="3 4" key="1">
    <citation type="submission" date="2019-12" db="EMBL/GenBank/DDBJ databases">
        <title>Genomic-based taxomic classification of the family Erythrobacteraceae.</title>
        <authorList>
            <person name="Xu L."/>
        </authorList>
    </citation>
    <scope>NUCLEOTIDE SEQUENCE [LARGE SCALE GENOMIC DNA]</scope>
    <source>
        <strain evidence="3 4">100921-2</strain>
    </source>
</reference>
<dbReference type="AlphaFoldDB" id="A0A6I4TGM3"/>
<keyword evidence="2" id="KW-0472">Membrane</keyword>
<evidence type="ECO:0000256" key="1">
    <source>
        <dbReference type="SAM" id="MobiDB-lite"/>
    </source>
</evidence>
<protein>
    <recommendedName>
        <fullName evidence="5">Secreted protein</fullName>
    </recommendedName>
</protein>
<gene>
    <name evidence="3" type="ORF">GRI40_10610</name>
</gene>
<name>A0A6I4TGM3_9SPHN</name>
<evidence type="ECO:0008006" key="5">
    <source>
        <dbReference type="Google" id="ProtNLM"/>
    </source>
</evidence>
<sequence length="198" mass="21919">MEIDQTALIAILALILVAALILWVLVRSRRTAALRDRFGETEYDRTVAAAGGRGKAEANLMEREKRAASLELRPLGPAERERFAGAWAAAKARFVDDPAAAVMDGDRAIGDVMLARGFPVDDFDARFESLTVEHGEVARHYRAGHDIALKQVDGKATTEDLRQAMIHYEELFDELTNEQPDRPEGAVTRPAQIDRSHV</sequence>
<feature type="transmembrane region" description="Helical" evidence="2">
    <location>
        <begin position="6"/>
        <end position="26"/>
    </location>
</feature>
<evidence type="ECO:0000256" key="2">
    <source>
        <dbReference type="SAM" id="Phobius"/>
    </source>
</evidence>
<accession>A0A6I4TGM3</accession>
<dbReference type="Proteomes" id="UP000439522">
    <property type="component" value="Unassembled WGS sequence"/>
</dbReference>